<comment type="caution">
    <text evidence="3">The sequence shown here is derived from an EMBL/GenBank/DDBJ whole genome shotgun (WGS) entry which is preliminary data.</text>
</comment>
<name>A0ABV2R7F0_9CAUL</name>
<keyword evidence="3" id="KW-0645">Protease</keyword>
<dbReference type="Proteomes" id="UP001549313">
    <property type="component" value="Unassembled WGS sequence"/>
</dbReference>
<dbReference type="EC" id="3.4.16.4" evidence="3"/>
<accession>A0ABV2R7F0</accession>
<keyword evidence="3" id="KW-0378">Hydrolase</keyword>
<protein>
    <submittedName>
        <fullName evidence="3">D-alanyl-D-alanine carboxypeptidase</fullName>
        <ecNumber evidence="3">3.4.16.4</ecNumber>
    </submittedName>
</protein>
<feature type="signal peptide" evidence="1">
    <location>
        <begin position="1"/>
        <end position="21"/>
    </location>
</feature>
<sequence length="369" mass="38031">MIDRRKALIAGAAVAAGSGLAADPAAAQAETAGRDAALARAFEQVKPVALAGGIATRQGLAWSGATGLRRADGEAVVNAGDRWHLGSNTKAMTAAVLARLIEQGRAQWAMPLAAAFPGMTMDAGWSGATLDDFMSHTAGLKDDAVMGMAWLMTARADARSLPQQRRAIVEKALAAPPSGTRGTFEYGNANYVLIGAAIEAITGRSWEDVMQAEMFAPLGLASAGFGAPKGDNAWGHRRVGATATPMDPEDSGSDNPLALGPAGTVHMSAADYARFLKVFLNEGDGWLKPETVRRLITPAEGQAYACGWIVLPPQPWAKGAVVAHEGSNTMWHAIVIVDPAGGQAVMGMSNEGVRGGPACQALALGLLGA</sequence>
<dbReference type="EMBL" id="JBEPTF010000001">
    <property type="protein sequence ID" value="MET4682472.1"/>
    <property type="molecule type" value="Genomic_DNA"/>
</dbReference>
<keyword evidence="3" id="KW-0121">Carboxypeptidase</keyword>
<evidence type="ECO:0000256" key="1">
    <source>
        <dbReference type="SAM" id="SignalP"/>
    </source>
</evidence>
<dbReference type="InterPro" id="IPR050789">
    <property type="entry name" value="Diverse_Enzym_Activities"/>
</dbReference>
<keyword evidence="1" id="KW-0732">Signal</keyword>
<keyword evidence="4" id="KW-1185">Reference proteome</keyword>
<dbReference type="Pfam" id="PF00144">
    <property type="entry name" value="Beta-lactamase"/>
    <property type="match status" value="1"/>
</dbReference>
<dbReference type="InterPro" id="IPR006311">
    <property type="entry name" value="TAT_signal"/>
</dbReference>
<dbReference type="PROSITE" id="PS51318">
    <property type="entry name" value="TAT"/>
    <property type="match status" value="1"/>
</dbReference>
<reference evidence="3 4" key="1">
    <citation type="submission" date="2024-06" db="EMBL/GenBank/DDBJ databases">
        <title>Sorghum-associated microbial communities from plants grown in Nebraska, USA.</title>
        <authorList>
            <person name="Schachtman D."/>
        </authorList>
    </citation>
    <scope>NUCLEOTIDE SEQUENCE [LARGE SCALE GENOMIC DNA]</scope>
    <source>
        <strain evidence="3 4">2814</strain>
    </source>
</reference>
<dbReference type="GO" id="GO:0009002">
    <property type="term" value="F:serine-type D-Ala-D-Ala carboxypeptidase activity"/>
    <property type="evidence" value="ECO:0007669"/>
    <property type="project" value="UniProtKB-EC"/>
</dbReference>
<gene>
    <name evidence="3" type="ORF">ABIE19_000381</name>
</gene>
<dbReference type="SUPFAM" id="SSF56601">
    <property type="entry name" value="beta-lactamase/transpeptidase-like"/>
    <property type="match status" value="1"/>
</dbReference>
<evidence type="ECO:0000313" key="4">
    <source>
        <dbReference type="Proteomes" id="UP001549313"/>
    </source>
</evidence>
<organism evidence="3 4">
    <name type="scientific">Brevundimonas faecalis</name>
    <dbReference type="NCBI Taxonomy" id="947378"/>
    <lineage>
        <taxon>Bacteria</taxon>
        <taxon>Pseudomonadati</taxon>
        <taxon>Pseudomonadota</taxon>
        <taxon>Alphaproteobacteria</taxon>
        <taxon>Caulobacterales</taxon>
        <taxon>Caulobacteraceae</taxon>
        <taxon>Brevundimonas</taxon>
    </lineage>
</organism>
<proteinExistence type="predicted"/>
<feature type="chain" id="PRO_5047104588" evidence="1">
    <location>
        <begin position="22"/>
        <end position="369"/>
    </location>
</feature>
<dbReference type="RefSeq" id="WP_354087417.1">
    <property type="nucleotide sequence ID" value="NZ_JBEPTF010000001.1"/>
</dbReference>
<evidence type="ECO:0000313" key="3">
    <source>
        <dbReference type="EMBL" id="MET4682472.1"/>
    </source>
</evidence>
<dbReference type="Gene3D" id="3.40.710.10">
    <property type="entry name" value="DD-peptidase/beta-lactamase superfamily"/>
    <property type="match status" value="1"/>
</dbReference>
<dbReference type="PANTHER" id="PTHR43283">
    <property type="entry name" value="BETA-LACTAMASE-RELATED"/>
    <property type="match status" value="1"/>
</dbReference>
<evidence type="ECO:0000259" key="2">
    <source>
        <dbReference type="Pfam" id="PF00144"/>
    </source>
</evidence>
<feature type="domain" description="Beta-lactamase-related" evidence="2">
    <location>
        <begin position="56"/>
        <end position="360"/>
    </location>
</feature>
<dbReference type="InterPro" id="IPR001466">
    <property type="entry name" value="Beta-lactam-related"/>
</dbReference>
<dbReference type="InterPro" id="IPR012338">
    <property type="entry name" value="Beta-lactam/transpept-like"/>
</dbReference>